<evidence type="ECO:0000313" key="2">
    <source>
        <dbReference type="EMBL" id="EGI12955.1"/>
    </source>
</evidence>
<dbReference type="InterPro" id="IPR026001">
    <property type="entry name" value="Abi-like_C"/>
</dbReference>
<organism evidence="2 3">
    <name type="scientific">Escherichia coli M605</name>
    <dbReference type="NCBI Taxonomy" id="656417"/>
    <lineage>
        <taxon>Bacteria</taxon>
        <taxon>Pseudomonadati</taxon>
        <taxon>Pseudomonadota</taxon>
        <taxon>Gammaproteobacteria</taxon>
        <taxon>Enterobacterales</taxon>
        <taxon>Enterobacteriaceae</taxon>
        <taxon>Escherichia</taxon>
    </lineage>
</organism>
<dbReference type="HOGENOM" id="CLU_105889_0_0_6"/>
<gene>
    <name evidence="2" type="ORF">ECIG_03213</name>
</gene>
<evidence type="ECO:0000259" key="1">
    <source>
        <dbReference type="Pfam" id="PF14355"/>
    </source>
</evidence>
<name>F4T877_ECOLX</name>
<dbReference type="AlphaFoldDB" id="F4T877"/>
<accession>F4T877</accession>
<proteinExistence type="predicted"/>
<dbReference type="EMBL" id="GL883932">
    <property type="protein sequence ID" value="EGI12955.1"/>
    <property type="molecule type" value="Genomic_DNA"/>
</dbReference>
<sequence length="225" mass="25297">MSSALKLNSTTKAIIGIDSALTLIEQKDRVESACCSGDTSLILDTSKALLETIFKTILHDRTSGINLDQDMNPLFRIVKDNLIFNRDNDADNILKKIGSALVHNIAELRNRYGAASHGNDGHYENPIELPEAEMIAQMADALSGLLITKHRQSTDPALANRIYYNDYPEFNDFVDEQWEGFTMDIGSEQRIIISSSKILFDSDEKAYREMLLQYLSTEGEEEDNE</sequence>
<evidence type="ECO:0000313" key="3">
    <source>
        <dbReference type="Proteomes" id="UP000004710"/>
    </source>
</evidence>
<dbReference type="Pfam" id="PF14355">
    <property type="entry name" value="Abi_C"/>
    <property type="match status" value="1"/>
</dbReference>
<dbReference type="RefSeq" id="WP_000092968.1">
    <property type="nucleotide sequence ID" value="NZ_GL883932.1"/>
</dbReference>
<protein>
    <submittedName>
        <fullName evidence="2">Putative abortive phage resistance protein</fullName>
    </submittedName>
</protein>
<reference evidence="2 3" key="1">
    <citation type="submission" date="2010-01" db="EMBL/GenBank/DDBJ databases">
        <title>The Genome Sequence of Escherichia coli M605.</title>
        <authorList>
            <consortium name="The Broad Institute Genome Sequencing Platform"/>
            <consortium name="The Broad Institute Genome Sequencing Center for Infectious Disease"/>
            <person name="Feldgarden M."/>
            <person name="Gordon D.M."/>
            <person name="Johnson J.R."/>
            <person name="Johnston B.D."/>
            <person name="Young S."/>
            <person name="Zeng Q."/>
            <person name="Koehrsen M."/>
            <person name="Alvarado L."/>
            <person name="Berlin A.M."/>
            <person name="Borenstein D."/>
            <person name="Chapman S.B."/>
            <person name="Chen Z."/>
            <person name="Engels R."/>
            <person name="Freedman E."/>
            <person name="Gellesch M."/>
            <person name="Goldberg J."/>
            <person name="Griggs A."/>
            <person name="Gujja S."/>
            <person name="Heilman E.R."/>
            <person name="Heiman D.I."/>
            <person name="Hepburn T.A."/>
            <person name="Howarth C."/>
            <person name="Jen D."/>
            <person name="Larson L."/>
            <person name="Lewis B."/>
            <person name="Mehta T."/>
            <person name="Park D."/>
            <person name="Pearson M."/>
            <person name="Richards J."/>
            <person name="Roberts A."/>
            <person name="Saif S."/>
            <person name="Shea T.D."/>
            <person name="Shenoy N."/>
            <person name="Sisk P."/>
            <person name="Stolte C."/>
            <person name="Sykes S.N."/>
            <person name="Walk T."/>
            <person name="White J."/>
            <person name="Yandava C."/>
            <person name="Haas B."/>
            <person name="Henn M.R."/>
            <person name="Nusbaum C."/>
            <person name="Birren B."/>
        </authorList>
    </citation>
    <scope>NUCLEOTIDE SEQUENCE [LARGE SCALE GENOMIC DNA]</scope>
    <source>
        <strain evidence="2 3">M605</strain>
    </source>
</reference>
<dbReference type="Proteomes" id="UP000004710">
    <property type="component" value="Unassembled WGS sequence"/>
</dbReference>
<feature type="domain" description="Abortive infection protein-like C-terminal" evidence="1">
    <location>
        <begin position="85"/>
        <end position="147"/>
    </location>
</feature>